<dbReference type="EMBL" id="CADCXW020000018">
    <property type="protein sequence ID" value="CAD1553471.1"/>
    <property type="molecule type" value="Genomic_DNA"/>
</dbReference>
<protein>
    <submittedName>
        <fullName evidence="1">Uncharacterized protein</fullName>
    </submittedName>
</protein>
<accession>A0A6V7JMN7</accession>
<proteinExistence type="predicted"/>
<evidence type="ECO:0000313" key="1">
    <source>
        <dbReference type="EMBL" id="CAD1553471.1"/>
    </source>
</evidence>
<name>A0A6V7JMN7_9HYME</name>
<sequence length="134" mass="15955">MDNPSGSNQNDAVLPWERPIYWRLYRTRYVTASDYLLYVQEGLLASPESTVCFRTLVLRLGWVLYHFRRLRESIARVEEEGQEWEKEICRQQFDVITERHQYIKNMLTAAINSLEQAAAAEAKRRNHHIWCPEL</sequence>
<reference evidence="1" key="1">
    <citation type="submission" date="2020-07" db="EMBL/GenBank/DDBJ databases">
        <authorList>
            <person name="Ferguson B K."/>
        </authorList>
    </citation>
    <scope>NUCLEOTIDE SEQUENCE</scope>
    <source>
        <strain evidence="1">L06</strain>
    </source>
</reference>
<dbReference type="AlphaFoldDB" id="A0A6V7JMN7"/>
<organism evidence="1">
    <name type="scientific">Bracon brevicornis</name>
    <dbReference type="NCBI Taxonomy" id="1563983"/>
    <lineage>
        <taxon>Eukaryota</taxon>
        <taxon>Metazoa</taxon>
        <taxon>Ecdysozoa</taxon>
        <taxon>Arthropoda</taxon>
        <taxon>Hexapoda</taxon>
        <taxon>Insecta</taxon>
        <taxon>Pterygota</taxon>
        <taxon>Neoptera</taxon>
        <taxon>Endopterygota</taxon>
        <taxon>Hymenoptera</taxon>
        <taxon>Apocrita</taxon>
        <taxon>Ichneumonoidea</taxon>
        <taxon>Braconidae</taxon>
        <taxon>Braconinae</taxon>
        <taxon>Bracon</taxon>
    </lineage>
</organism>
<gene>
    <name evidence="1" type="ORF">BBRV_LOCUS57226</name>
</gene>